<dbReference type="GO" id="GO:0005739">
    <property type="term" value="C:mitochondrion"/>
    <property type="evidence" value="ECO:0000318"/>
    <property type="project" value="GO_Central"/>
</dbReference>
<evidence type="ECO:0000256" key="2">
    <source>
        <dbReference type="ARBA" id="ARBA00022490"/>
    </source>
</evidence>
<dbReference type="NCBIfam" id="TIGR01383">
    <property type="entry name" value="not_thiJ"/>
    <property type="match status" value="1"/>
</dbReference>
<organism evidence="5 6">
    <name type="scientific">Helobdella robusta</name>
    <name type="common">Californian leech</name>
    <dbReference type="NCBI Taxonomy" id="6412"/>
    <lineage>
        <taxon>Eukaryota</taxon>
        <taxon>Metazoa</taxon>
        <taxon>Spiralia</taxon>
        <taxon>Lophotrochozoa</taxon>
        <taxon>Annelida</taxon>
        <taxon>Clitellata</taxon>
        <taxon>Hirudinea</taxon>
        <taxon>Rhynchobdellida</taxon>
        <taxon>Glossiphoniidae</taxon>
        <taxon>Helobdella</taxon>
    </lineage>
</organism>
<dbReference type="STRING" id="6412.T1ELT4"/>
<reference evidence="5" key="3">
    <citation type="submission" date="2015-06" db="UniProtKB">
        <authorList>
            <consortium name="EnsemblMetazoa"/>
        </authorList>
    </citation>
    <scope>IDENTIFICATION</scope>
</reference>
<accession>T1ELT4</accession>
<dbReference type="Gene3D" id="3.40.50.880">
    <property type="match status" value="1"/>
</dbReference>
<dbReference type="OrthoDB" id="543156at2759"/>
<sequence>MPSALILLAEGAEEIETVVVADILVRGKVNVTIASLTRADSVKCSRNVVIKPDVSLSEVDSSNFDILILPGGLKGAENLSKCNAVGELLKKFEQQNKYIACICAAPTVLATHKIATGNKVTSYPSFEKQLTESGYVYSEDLVVVDNKLITSRGPGTSFEFALTILEKLIDKQCRNSVQQQLLLK</sequence>
<dbReference type="Proteomes" id="UP000015101">
    <property type="component" value="Unassembled WGS sequence"/>
</dbReference>
<proteinExistence type="predicted"/>
<reference evidence="4 6" key="2">
    <citation type="journal article" date="2013" name="Nature">
        <title>Insights into bilaterian evolution from three spiralian genomes.</title>
        <authorList>
            <person name="Simakov O."/>
            <person name="Marletaz F."/>
            <person name="Cho S.J."/>
            <person name="Edsinger-Gonzales E."/>
            <person name="Havlak P."/>
            <person name="Hellsten U."/>
            <person name="Kuo D.H."/>
            <person name="Larsson T."/>
            <person name="Lv J."/>
            <person name="Arendt D."/>
            <person name="Savage R."/>
            <person name="Osoegawa K."/>
            <person name="de Jong P."/>
            <person name="Grimwood J."/>
            <person name="Chapman J.A."/>
            <person name="Shapiro H."/>
            <person name="Aerts A."/>
            <person name="Otillar R.P."/>
            <person name="Terry A.Y."/>
            <person name="Boore J.L."/>
            <person name="Grigoriev I.V."/>
            <person name="Lindberg D.R."/>
            <person name="Seaver E.C."/>
            <person name="Weisblat D.A."/>
            <person name="Putnam N.H."/>
            <person name="Rokhsar D.S."/>
        </authorList>
    </citation>
    <scope>NUCLEOTIDE SEQUENCE</scope>
</reference>
<feature type="domain" description="DJ-1/PfpI" evidence="3">
    <location>
        <begin position="3"/>
        <end position="166"/>
    </location>
</feature>
<dbReference type="GO" id="GO:1903189">
    <property type="term" value="P:glyoxal metabolic process"/>
    <property type="evidence" value="ECO:0000318"/>
    <property type="project" value="GO_Central"/>
</dbReference>
<evidence type="ECO:0000259" key="3">
    <source>
        <dbReference type="Pfam" id="PF01965"/>
    </source>
</evidence>
<keyword evidence="2" id="KW-0963">Cytoplasm</keyword>
<keyword evidence="6" id="KW-1185">Reference proteome</keyword>
<dbReference type="InterPro" id="IPR050325">
    <property type="entry name" value="Prot/Nucl_acid_deglycase"/>
</dbReference>
<dbReference type="GO" id="GO:0023051">
    <property type="term" value="P:regulation of signaling"/>
    <property type="evidence" value="ECO:0007669"/>
    <property type="project" value="UniProtKB-ARBA"/>
</dbReference>
<dbReference type="AlphaFoldDB" id="T1ELT4"/>
<evidence type="ECO:0000313" key="6">
    <source>
        <dbReference type="Proteomes" id="UP000015101"/>
    </source>
</evidence>
<dbReference type="GO" id="GO:0010646">
    <property type="term" value="P:regulation of cell communication"/>
    <property type="evidence" value="ECO:0007669"/>
    <property type="project" value="UniProtKB-ARBA"/>
</dbReference>
<dbReference type="PANTHER" id="PTHR48094:SF12">
    <property type="entry name" value="PARKINSON DISEASE PROTEIN 7 HOMOLOG"/>
    <property type="match status" value="1"/>
</dbReference>
<dbReference type="GO" id="GO:0005737">
    <property type="term" value="C:cytoplasm"/>
    <property type="evidence" value="ECO:0000318"/>
    <property type="project" value="GO_Central"/>
</dbReference>
<gene>
    <name evidence="5" type="primary">20197534</name>
    <name evidence="4" type="ORF">HELRODRAFT_156251</name>
</gene>
<dbReference type="HOGENOM" id="CLU_000445_44_2_1"/>
<dbReference type="OMA" id="KATCYPG"/>
<dbReference type="Pfam" id="PF01965">
    <property type="entry name" value="DJ-1_PfpI"/>
    <property type="match status" value="1"/>
</dbReference>
<name>T1ELT4_HELRO</name>
<dbReference type="EMBL" id="KB095812">
    <property type="protein sequence ID" value="ESO11714.1"/>
    <property type="molecule type" value="Genomic_DNA"/>
</dbReference>
<evidence type="ECO:0000313" key="5">
    <source>
        <dbReference type="EnsemblMetazoa" id="HelroP156251"/>
    </source>
</evidence>
<dbReference type="RefSeq" id="XP_009010202.1">
    <property type="nucleotide sequence ID" value="XM_009011954.1"/>
</dbReference>
<dbReference type="FunCoup" id="T1ELT4">
    <property type="interactions" value="1280"/>
</dbReference>
<reference evidence="6" key="1">
    <citation type="submission" date="2012-12" db="EMBL/GenBank/DDBJ databases">
        <authorList>
            <person name="Hellsten U."/>
            <person name="Grimwood J."/>
            <person name="Chapman J.A."/>
            <person name="Shapiro H."/>
            <person name="Aerts A."/>
            <person name="Otillar R.P."/>
            <person name="Terry A.Y."/>
            <person name="Boore J.L."/>
            <person name="Simakov O."/>
            <person name="Marletaz F."/>
            <person name="Cho S.-J."/>
            <person name="Edsinger-Gonzales E."/>
            <person name="Havlak P."/>
            <person name="Kuo D.-H."/>
            <person name="Larsson T."/>
            <person name="Lv J."/>
            <person name="Arendt D."/>
            <person name="Savage R."/>
            <person name="Osoegawa K."/>
            <person name="de Jong P."/>
            <person name="Lindberg D.R."/>
            <person name="Seaver E.C."/>
            <person name="Weisblat D.A."/>
            <person name="Putnam N.H."/>
            <person name="Grigoriev I.V."/>
            <person name="Rokhsar D.S."/>
        </authorList>
    </citation>
    <scope>NUCLEOTIDE SEQUENCE</scope>
</reference>
<dbReference type="KEGG" id="hro:HELRODRAFT_156251"/>
<evidence type="ECO:0000256" key="1">
    <source>
        <dbReference type="ARBA" id="ARBA00004496"/>
    </source>
</evidence>
<dbReference type="InterPro" id="IPR002818">
    <property type="entry name" value="DJ-1/PfpI"/>
</dbReference>
<dbReference type="InParanoid" id="T1ELT4"/>
<evidence type="ECO:0000313" key="4">
    <source>
        <dbReference type="EMBL" id="ESO11714.1"/>
    </source>
</evidence>
<dbReference type="GO" id="GO:0005634">
    <property type="term" value="C:nucleus"/>
    <property type="evidence" value="ECO:0000318"/>
    <property type="project" value="GO_Central"/>
</dbReference>
<dbReference type="CDD" id="cd03135">
    <property type="entry name" value="GATase1_DJ-1"/>
    <property type="match status" value="1"/>
</dbReference>
<dbReference type="PANTHER" id="PTHR48094">
    <property type="entry name" value="PROTEIN/NUCLEIC ACID DEGLYCASE DJ-1-RELATED"/>
    <property type="match status" value="1"/>
</dbReference>
<comment type="subcellular location">
    <subcellularLocation>
        <location evidence="1">Cytoplasm</location>
    </subcellularLocation>
</comment>
<dbReference type="CTD" id="20197534"/>
<dbReference type="GO" id="GO:0046295">
    <property type="term" value="P:glycolate biosynthetic process"/>
    <property type="evidence" value="ECO:0000318"/>
    <property type="project" value="GO_Central"/>
</dbReference>
<dbReference type="EMBL" id="AMQM01002536">
    <property type="status" value="NOT_ANNOTATED_CDS"/>
    <property type="molecule type" value="Genomic_DNA"/>
</dbReference>
<dbReference type="GO" id="GO:0006979">
    <property type="term" value="P:response to oxidative stress"/>
    <property type="evidence" value="ECO:0000318"/>
    <property type="project" value="GO_Central"/>
</dbReference>
<dbReference type="InterPro" id="IPR006287">
    <property type="entry name" value="DJ-1"/>
</dbReference>
<dbReference type="SUPFAM" id="SSF52317">
    <property type="entry name" value="Class I glutamine amidotransferase-like"/>
    <property type="match status" value="1"/>
</dbReference>
<dbReference type="FunFam" id="3.40.50.880:FF:000022">
    <property type="entry name" value="protein deglycase DJ-1"/>
    <property type="match status" value="1"/>
</dbReference>
<dbReference type="GeneID" id="20197534"/>
<dbReference type="EnsemblMetazoa" id="HelroT156251">
    <property type="protein sequence ID" value="HelroP156251"/>
    <property type="gene ID" value="HelroG156251"/>
</dbReference>
<dbReference type="eggNOG" id="KOG2764">
    <property type="taxonomic scope" value="Eukaryota"/>
</dbReference>
<dbReference type="InterPro" id="IPR029062">
    <property type="entry name" value="Class_I_gatase-like"/>
</dbReference>
<protein>
    <recommendedName>
        <fullName evidence="3">DJ-1/PfpI domain-containing protein</fullName>
    </recommendedName>
</protein>